<evidence type="ECO:0000256" key="1">
    <source>
        <dbReference type="SAM" id="Coils"/>
    </source>
</evidence>
<name>A0A1J4JT49_9EUKA</name>
<dbReference type="PANTHER" id="PTHR34649">
    <property type="entry name" value="CILIA- AND FLAGELLA-ASSOCIATED PROTEIN 99"/>
    <property type="match status" value="1"/>
</dbReference>
<feature type="coiled-coil region" evidence="1">
    <location>
        <begin position="172"/>
        <end position="235"/>
    </location>
</feature>
<evidence type="ECO:0000313" key="3">
    <source>
        <dbReference type="EMBL" id="OHT02243.1"/>
    </source>
</evidence>
<dbReference type="VEuPathDB" id="TrichDB:TRFO_30712"/>
<dbReference type="RefSeq" id="XP_068355379.1">
    <property type="nucleotide sequence ID" value="XM_068507511.1"/>
</dbReference>
<dbReference type="AlphaFoldDB" id="A0A1J4JT49"/>
<dbReference type="GeneID" id="94842215"/>
<sequence>MIPKFSYFEMHQKTYVIRKKIVKIKPTPIPETNYTPEIFELPPQQPPIAAESPFFENLAKPKEKVTVDFSLPPIPKYENKIPNYDPVDLRVNAATIERDAFLIKESQKYHEKMKEEPTEFLAWQKNMREKDEELRREVIQKRREDLNYARKKAMKSKIAQIEERLSIGKQMRSQISDEIDRTRAEIEEEREKIRELKQKIDYAPIVVAKMKRQKKEQVVEMKKEIIREIRSARRKEKKEYELRRKNAEKVRYDAINHTNRHGDAFIQKKEITETKFLSGLTDEETEYLLKTNQERNLALIQERLEKHRKAKEEKMEKLYKLLEEETRIRDEAEIEHKKKRAEKKRHEEEEAMKKQLEEEEKILQLNKKLEKKRKERIKEAEEMEERTRQIAARNRYLALNKRAIEVKAFQSHQDARLRMAKERQDSRIQKPLRPPTPKKKKEVELTRLKTILGI</sequence>
<protein>
    <submittedName>
        <fullName evidence="3">Uncharacterized protein</fullName>
    </submittedName>
</protein>
<organism evidence="3 4">
    <name type="scientific">Tritrichomonas foetus</name>
    <dbReference type="NCBI Taxonomy" id="1144522"/>
    <lineage>
        <taxon>Eukaryota</taxon>
        <taxon>Metamonada</taxon>
        <taxon>Parabasalia</taxon>
        <taxon>Tritrichomonadida</taxon>
        <taxon>Tritrichomonadidae</taxon>
        <taxon>Tritrichomonas</taxon>
    </lineage>
</organism>
<keyword evidence="1" id="KW-0175">Coiled coil</keyword>
<dbReference type="EMBL" id="MLAK01000875">
    <property type="protein sequence ID" value="OHT02243.1"/>
    <property type="molecule type" value="Genomic_DNA"/>
</dbReference>
<feature type="coiled-coil region" evidence="1">
    <location>
        <begin position="290"/>
        <end position="386"/>
    </location>
</feature>
<accession>A0A1J4JT49</accession>
<gene>
    <name evidence="3" type="ORF">TRFO_30712</name>
</gene>
<dbReference type="InterPro" id="IPR039341">
    <property type="entry name" value="CFAP99"/>
</dbReference>
<proteinExistence type="predicted"/>
<feature type="region of interest" description="Disordered" evidence="2">
    <location>
        <begin position="414"/>
        <end position="441"/>
    </location>
</feature>
<dbReference type="Proteomes" id="UP000179807">
    <property type="component" value="Unassembled WGS sequence"/>
</dbReference>
<comment type="caution">
    <text evidence="3">The sequence shown here is derived from an EMBL/GenBank/DDBJ whole genome shotgun (WGS) entry which is preliminary data.</text>
</comment>
<dbReference type="PANTHER" id="PTHR34649:SF1">
    <property type="entry name" value="CILIA- AND FLAGELLA-ASSOCIATED PROTEIN 99"/>
    <property type="match status" value="1"/>
</dbReference>
<keyword evidence="4" id="KW-1185">Reference proteome</keyword>
<reference evidence="3" key="1">
    <citation type="submission" date="2016-10" db="EMBL/GenBank/DDBJ databases">
        <authorList>
            <person name="Benchimol M."/>
            <person name="Almeida L.G."/>
            <person name="Vasconcelos A.T."/>
            <person name="Perreira-Neves A."/>
            <person name="Rosa I.A."/>
            <person name="Tasca T."/>
            <person name="Bogo M.R."/>
            <person name="de Souza W."/>
        </authorList>
    </citation>
    <scope>NUCLEOTIDE SEQUENCE [LARGE SCALE GENOMIC DNA]</scope>
    <source>
        <strain evidence="3">K</strain>
    </source>
</reference>
<feature type="compositionally biased region" description="Basic and acidic residues" evidence="2">
    <location>
        <begin position="414"/>
        <end position="428"/>
    </location>
</feature>
<evidence type="ECO:0000256" key="2">
    <source>
        <dbReference type="SAM" id="MobiDB-lite"/>
    </source>
</evidence>
<evidence type="ECO:0000313" key="4">
    <source>
        <dbReference type="Proteomes" id="UP000179807"/>
    </source>
</evidence>